<dbReference type="Gene3D" id="1.10.150.50">
    <property type="entry name" value="Transcription Factor, Ets-1"/>
    <property type="match status" value="1"/>
</dbReference>
<dbReference type="SMART" id="SM00561">
    <property type="entry name" value="MBT"/>
    <property type="match status" value="1"/>
</dbReference>
<evidence type="ECO:0000256" key="9">
    <source>
        <dbReference type="ARBA" id="ARBA00023163"/>
    </source>
</evidence>
<dbReference type="GO" id="GO:0045892">
    <property type="term" value="P:negative regulation of DNA-templated transcription"/>
    <property type="evidence" value="ECO:0007669"/>
    <property type="project" value="TreeGrafter"/>
</dbReference>
<dbReference type="PANTHER" id="PTHR12247:SF129">
    <property type="entry name" value="SOP-2-RELATED PROTEIN 3"/>
    <property type="match status" value="1"/>
</dbReference>
<protein>
    <recommendedName>
        <fullName evidence="12">FCS-type domain-containing protein</fullName>
    </recommendedName>
</protein>
<evidence type="ECO:0000256" key="2">
    <source>
        <dbReference type="ARBA" id="ARBA00022723"/>
    </source>
</evidence>
<evidence type="ECO:0000256" key="10">
    <source>
        <dbReference type="ARBA" id="ARBA00023242"/>
    </source>
</evidence>
<dbReference type="InterPro" id="IPR001660">
    <property type="entry name" value="SAM"/>
</dbReference>
<dbReference type="SMART" id="SM00454">
    <property type="entry name" value="SAM"/>
    <property type="match status" value="1"/>
</dbReference>
<dbReference type="Proteomes" id="UP001142055">
    <property type="component" value="Chromosome 3"/>
</dbReference>
<accession>A0A9Q0M5W2</accession>
<keyword evidence="3" id="KW-0677">Repeat</keyword>
<evidence type="ECO:0000256" key="7">
    <source>
        <dbReference type="ARBA" id="ARBA00023015"/>
    </source>
</evidence>
<evidence type="ECO:0000313" key="14">
    <source>
        <dbReference type="Proteomes" id="UP001142055"/>
    </source>
</evidence>
<dbReference type="EMBL" id="JAPWDV010000003">
    <property type="protein sequence ID" value="KAJ6218592.1"/>
    <property type="molecule type" value="Genomic_DNA"/>
</dbReference>
<feature type="domain" description="FCS-type" evidence="12">
    <location>
        <begin position="8"/>
        <end position="43"/>
    </location>
</feature>
<dbReference type="GO" id="GO:0008270">
    <property type="term" value="F:zinc ion binding"/>
    <property type="evidence" value="ECO:0007669"/>
    <property type="project" value="UniProtKB-KW"/>
</dbReference>
<keyword evidence="7" id="KW-0805">Transcription regulation</keyword>
<evidence type="ECO:0000256" key="6">
    <source>
        <dbReference type="ARBA" id="ARBA00022853"/>
    </source>
</evidence>
<dbReference type="SUPFAM" id="SSF63748">
    <property type="entry name" value="Tudor/PWWP/MBT"/>
    <property type="match status" value="3"/>
</dbReference>
<keyword evidence="5" id="KW-0862">Zinc</keyword>
<keyword evidence="14" id="KW-1185">Reference proteome</keyword>
<comment type="subcellular location">
    <subcellularLocation>
        <location evidence="1">Nucleus</location>
    </subcellularLocation>
</comment>
<reference evidence="13" key="1">
    <citation type="submission" date="2022-12" db="EMBL/GenBank/DDBJ databases">
        <title>Genome assemblies of Blomia tropicalis.</title>
        <authorList>
            <person name="Cui Y."/>
        </authorList>
    </citation>
    <scope>NUCLEOTIDE SEQUENCE</scope>
    <source>
        <tissue evidence="13">Adult mites</tissue>
    </source>
</reference>
<dbReference type="Gene3D" id="3.30.60.160">
    <property type="match status" value="1"/>
</dbReference>
<evidence type="ECO:0000256" key="4">
    <source>
        <dbReference type="ARBA" id="ARBA00022771"/>
    </source>
</evidence>
<dbReference type="GO" id="GO:0006325">
    <property type="term" value="P:chromatin organization"/>
    <property type="evidence" value="ECO:0007669"/>
    <property type="project" value="UniProtKB-KW"/>
</dbReference>
<dbReference type="GO" id="GO:0042393">
    <property type="term" value="F:histone binding"/>
    <property type="evidence" value="ECO:0007669"/>
    <property type="project" value="TreeGrafter"/>
</dbReference>
<evidence type="ECO:0000256" key="5">
    <source>
        <dbReference type="ARBA" id="ARBA00022833"/>
    </source>
</evidence>
<keyword evidence="2" id="KW-0479">Metal-binding</keyword>
<keyword evidence="8" id="KW-0238">DNA-binding</keyword>
<dbReference type="InterPro" id="IPR004092">
    <property type="entry name" value="Mbt"/>
</dbReference>
<comment type="caution">
    <text evidence="13">The sequence shown here is derived from an EMBL/GenBank/DDBJ whole genome shotgun (WGS) entry which is preliminary data.</text>
</comment>
<keyword evidence="6" id="KW-0156">Chromatin regulator</keyword>
<dbReference type="InterPro" id="IPR050548">
    <property type="entry name" value="PcG_chromatin_remod_factors"/>
</dbReference>
<dbReference type="PANTHER" id="PTHR12247">
    <property type="entry name" value="POLYCOMB GROUP PROTEIN"/>
    <property type="match status" value="1"/>
</dbReference>
<dbReference type="Pfam" id="PF02820">
    <property type="entry name" value="MBT"/>
    <property type="match status" value="2"/>
</dbReference>
<dbReference type="SUPFAM" id="SSF47769">
    <property type="entry name" value="SAM/Pointed domain"/>
    <property type="match status" value="1"/>
</dbReference>
<organism evidence="13 14">
    <name type="scientific">Blomia tropicalis</name>
    <name type="common">Mite</name>
    <dbReference type="NCBI Taxonomy" id="40697"/>
    <lineage>
        <taxon>Eukaryota</taxon>
        <taxon>Metazoa</taxon>
        <taxon>Ecdysozoa</taxon>
        <taxon>Arthropoda</taxon>
        <taxon>Chelicerata</taxon>
        <taxon>Arachnida</taxon>
        <taxon>Acari</taxon>
        <taxon>Acariformes</taxon>
        <taxon>Sarcoptiformes</taxon>
        <taxon>Astigmata</taxon>
        <taxon>Glycyphagoidea</taxon>
        <taxon>Echimyopodidae</taxon>
        <taxon>Blomia</taxon>
    </lineage>
</organism>
<gene>
    <name evidence="13" type="ORF">RDWZM_009749</name>
</gene>
<sequence>MNTCFNKNSTVDGWRDCLRCGKRGIKDTFYGRNKDFCSVKCSRFGNSCRDFIFRFLNQLPMIKANASVNLMDLTSVFESYEFAPVHAFKHIPLSRCWETMFQDDQCTVEIVHESTGEDRVWFAEVLSHKGYFLKVKLIGKERFYFLNPGVVNIHPVGYALKNKKRYGLPFKNHMPIEDICKIVDDKIINHKTINMDLYNMFTKETMNDYENSVTFEVIDKSCPDQFLTGKVRSTFGDWVYVKYDLSDEGIWVHPVQGFFRPPAWCQLVGHPIRTTSHYVTSSVYDFTRDTSVQKLFSKHLLMESPDIDNKFEIGMKLEVLDPFDHLMRIGTVENILRYGFIMIKFDHDDKTLWMIVETFNLRGHGVISYAIILRVIGRLVLIDFIHHSFDHGLLVDCDSPCLFPVGHSQMISRKDRYIKYDWLTIEEFQENVRMNLNLVQMNQQILPEDGGQSDQEQLEVMPDIPDFSDMEDSPVLNYSDITYSRSQHYKEDRKLVFDYEKKVAVEPINPIEEVEVDQFIAMMENNDQKVKQQMLTFKDNEKSKNDRFNLEQTFELACERNSDIFSTIISIKNINNKNYLHWTVEDVSNLLRHNFKLSKYVDNFIINNIDGLRLFEYANNYDKLKTLIEPVGDQLKLRFLVEKTHQNHNDKKIKLLTDF</sequence>
<dbReference type="GO" id="GO:0003682">
    <property type="term" value="F:chromatin binding"/>
    <property type="evidence" value="ECO:0007669"/>
    <property type="project" value="TreeGrafter"/>
</dbReference>
<evidence type="ECO:0000259" key="12">
    <source>
        <dbReference type="PROSITE" id="PS51024"/>
    </source>
</evidence>
<dbReference type="InterPro" id="IPR038603">
    <property type="entry name" value="Znf_FCS_sf"/>
</dbReference>
<evidence type="ECO:0000313" key="13">
    <source>
        <dbReference type="EMBL" id="KAJ6218592.1"/>
    </source>
</evidence>
<proteinExistence type="predicted"/>
<dbReference type="GO" id="GO:0003677">
    <property type="term" value="F:DNA binding"/>
    <property type="evidence" value="ECO:0007669"/>
    <property type="project" value="UniProtKB-KW"/>
</dbReference>
<keyword evidence="9" id="KW-0804">Transcription</keyword>
<keyword evidence="10" id="KW-0539">Nucleus</keyword>
<dbReference type="InterPro" id="IPR012313">
    <property type="entry name" value="Znf_FCS"/>
</dbReference>
<name>A0A9Q0M5W2_BLOTA</name>
<dbReference type="Gene3D" id="2.30.30.140">
    <property type="match status" value="4"/>
</dbReference>
<evidence type="ECO:0000256" key="3">
    <source>
        <dbReference type="ARBA" id="ARBA00022737"/>
    </source>
</evidence>
<evidence type="ECO:0000256" key="1">
    <source>
        <dbReference type="ARBA" id="ARBA00004123"/>
    </source>
</evidence>
<evidence type="ECO:0000256" key="11">
    <source>
        <dbReference type="PROSITE-ProRule" id="PRU00367"/>
    </source>
</evidence>
<keyword evidence="4 11" id="KW-0863">Zinc-finger</keyword>
<dbReference type="AlphaFoldDB" id="A0A9Q0M5W2"/>
<dbReference type="GO" id="GO:0005634">
    <property type="term" value="C:nucleus"/>
    <property type="evidence" value="ECO:0007669"/>
    <property type="project" value="UniProtKB-SubCell"/>
</dbReference>
<dbReference type="PROSITE" id="PS51024">
    <property type="entry name" value="ZF_FCS"/>
    <property type="match status" value="1"/>
</dbReference>
<evidence type="ECO:0000256" key="8">
    <source>
        <dbReference type="ARBA" id="ARBA00023125"/>
    </source>
</evidence>
<dbReference type="InterPro" id="IPR013761">
    <property type="entry name" value="SAM/pointed_sf"/>
</dbReference>